<dbReference type="AlphaFoldDB" id="A0A2R5F6H1"/>
<evidence type="ECO:0000256" key="1">
    <source>
        <dbReference type="SAM" id="Phobius"/>
    </source>
</evidence>
<comment type="caution">
    <text evidence="2">The sequence shown here is derived from an EMBL/GenBank/DDBJ whole genome shotgun (WGS) entry which is preliminary data.</text>
</comment>
<reference evidence="2 3" key="1">
    <citation type="journal article" date="2018" name="Environ. Microbiol.">
        <title>Isolation and genomic characterization of Novimethylophilus kurashikiensis gen. nov. sp. nov., a new lanthanide-dependent methylotrophic species of Methylophilaceae.</title>
        <authorList>
            <person name="Lv H."/>
            <person name="Sahin N."/>
            <person name="Tani A."/>
        </authorList>
    </citation>
    <scope>NUCLEOTIDE SEQUENCE [LARGE SCALE GENOMIC DNA]</scope>
    <source>
        <strain evidence="2 3">La2-4</strain>
    </source>
</reference>
<keyword evidence="1" id="KW-0472">Membrane</keyword>
<dbReference type="InterPro" id="IPR010266">
    <property type="entry name" value="NnrS"/>
</dbReference>
<dbReference type="Pfam" id="PF05940">
    <property type="entry name" value="NnrS"/>
    <property type="match status" value="1"/>
</dbReference>
<keyword evidence="3" id="KW-1185">Reference proteome</keyword>
<protein>
    <submittedName>
        <fullName evidence="2">Uncharacterized protein involved in response to NO</fullName>
    </submittedName>
</protein>
<dbReference type="EMBL" id="BDOQ01000002">
    <property type="protein sequence ID" value="GBG13168.1"/>
    <property type="molecule type" value="Genomic_DNA"/>
</dbReference>
<feature type="transmembrane region" description="Helical" evidence="1">
    <location>
        <begin position="173"/>
        <end position="195"/>
    </location>
</feature>
<keyword evidence="1" id="KW-1133">Transmembrane helix</keyword>
<feature type="transmembrane region" description="Helical" evidence="1">
    <location>
        <begin position="239"/>
        <end position="258"/>
    </location>
</feature>
<gene>
    <name evidence="2" type="ORF">NMK_0712</name>
</gene>
<feature type="transmembrane region" description="Helical" evidence="1">
    <location>
        <begin position="149"/>
        <end position="167"/>
    </location>
</feature>
<feature type="transmembrane region" description="Helical" evidence="1">
    <location>
        <begin position="270"/>
        <end position="290"/>
    </location>
</feature>
<evidence type="ECO:0000313" key="2">
    <source>
        <dbReference type="EMBL" id="GBG13168.1"/>
    </source>
</evidence>
<feature type="transmembrane region" description="Helical" evidence="1">
    <location>
        <begin position="340"/>
        <end position="358"/>
    </location>
</feature>
<feature type="transmembrane region" description="Helical" evidence="1">
    <location>
        <begin position="56"/>
        <end position="77"/>
    </location>
</feature>
<feature type="transmembrane region" description="Helical" evidence="1">
    <location>
        <begin position="89"/>
        <end position="108"/>
    </location>
</feature>
<evidence type="ECO:0000313" key="3">
    <source>
        <dbReference type="Proteomes" id="UP000245081"/>
    </source>
</evidence>
<accession>A0A2R5F6H1</accession>
<keyword evidence="1" id="KW-0812">Transmembrane</keyword>
<dbReference type="OrthoDB" id="9770040at2"/>
<name>A0A2R5F6H1_9PROT</name>
<feature type="transmembrane region" description="Helical" evidence="1">
    <location>
        <begin position="216"/>
        <end position="233"/>
    </location>
</feature>
<proteinExistence type="predicted"/>
<feature type="transmembrane region" description="Helical" evidence="1">
    <location>
        <begin position="310"/>
        <end position="328"/>
    </location>
</feature>
<dbReference type="RefSeq" id="WP_109014360.1">
    <property type="nucleotide sequence ID" value="NZ_BDOQ01000002.1"/>
</dbReference>
<dbReference type="Proteomes" id="UP000245081">
    <property type="component" value="Unassembled WGS sequence"/>
</dbReference>
<feature type="transmembrane region" description="Helical" evidence="1">
    <location>
        <begin position="12"/>
        <end position="32"/>
    </location>
</feature>
<feature type="transmembrane region" description="Helical" evidence="1">
    <location>
        <begin position="114"/>
        <end position="137"/>
    </location>
</feature>
<organism evidence="2 3">
    <name type="scientific">Novimethylophilus kurashikiensis</name>
    <dbReference type="NCBI Taxonomy" id="1825523"/>
    <lineage>
        <taxon>Bacteria</taxon>
        <taxon>Pseudomonadati</taxon>
        <taxon>Pseudomonadota</taxon>
        <taxon>Betaproteobacteria</taxon>
        <taxon>Nitrosomonadales</taxon>
        <taxon>Methylophilaceae</taxon>
        <taxon>Novimethylophilus</taxon>
    </lineage>
</organism>
<sequence length="404" mass="45033">MNLLKTFTATPHRMFFFGGVMQSVLIMLWWLIDLGGRYGGWYPPISWSVAPPDAHAFLMLFGFFPFFMFGFLMTVYPRWMNGEEVEPKLYIRAFVSMASGIVLFYAGLAFKPLLALAALLFLGGWIVGLYALLRVYFRAQHPDKRHASITSVVLGVGWLLTLAWFVGELGDRPALVALAKTGGVWLLLLPVFFSVSHRMIPFFSGNVIPNYRIVRPYWALGLVVLGALLHAVMELKGVTSWLWLVDFPMAVTVIYLTVSWRLVDSLKVPLLGMLHIGFAWLGVAFALFGVQSLASMLGYSILGKAPLHALALGYYASMTLAMVTRVTLGHSGRPLVADRLVWGIFLVFQLVVLLRVAAELPGVGFLARSHLFLCAAGLWLACFGLWARRFAMMYWLPRSDGKPG</sequence>
<feature type="transmembrane region" description="Helical" evidence="1">
    <location>
        <begin position="370"/>
        <end position="387"/>
    </location>
</feature>